<feature type="transmembrane region" description="Helical" evidence="1">
    <location>
        <begin position="144"/>
        <end position="165"/>
    </location>
</feature>
<comment type="caution">
    <text evidence="2">The sequence shown here is derived from an EMBL/GenBank/DDBJ whole genome shotgun (WGS) entry which is preliminary data.</text>
</comment>
<keyword evidence="7" id="KW-1185">Reference proteome</keyword>
<dbReference type="EMBL" id="CAJNRG010017457">
    <property type="protein sequence ID" value="CAF2228078.1"/>
    <property type="molecule type" value="Genomic_DNA"/>
</dbReference>
<feature type="transmembrane region" description="Helical" evidence="1">
    <location>
        <begin position="12"/>
        <end position="30"/>
    </location>
</feature>
<protein>
    <submittedName>
        <fullName evidence="2">Uncharacterized protein</fullName>
    </submittedName>
</protein>
<keyword evidence="1" id="KW-0812">Transmembrane</keyword>
<dbReference type="EMBL" id="CAJOBF010000004">
    <property type="protein sequence ID" value="CAF3719790.1"/>
    <property type="molecule type" value="Genomic_DNA"/>
</dbReference>
<feature type="transmembrane region" description="Helical" evidence="1">
    <location>
        <begin position="112"/>
        <end position="132"/>
    </location>
</feature>
<feature type="transmembrane region" description="Helical" evidence="1">
    <location>
        <begin position="36"/>
        <end position="58"/>
    </location>
</feature>
<organism evidence="2 6">
    <name type="scientific">Rotaria magnacalcarata</name>
    <dbReference type="NCBI Taxonomy" id="392030"/>
    <lineage>
        <taxon>Eukaryota</taxon>
        <taxon>Metazoa</taxon>
        <taxon>Spiralia</taxon>
        <taxon>Gnathifera</taxon>
        <taxon>Rotifera</taxon>
        <taxon>Eurotatoria</taxon>
        <taxon>Bdelloidea</taxon>
        <taxon>Philodinida</taxon>
        <taxon>Philodinidae</taxon>
        <taxon>Rotaria</taxon>
    </lineage>
</organism>
<keyword evidence="1" id="KW-1133">Transmembrane helix</keyword>
<evidence type="ECO:0000313" key="6">
    <source>
        <dbReference type="Proteomes" id="UP000663856"/>
    </source>
</evidence>
<evidence type="ECO:0000313" key="4">
    <source>
        <dbReference type="EMBL" id="CAF3719790.1"/>
    </source>
</evidence>
<evidence type="ECO:0000313" key="7">
    <source>
        <dbReference type="Proteomes" id="UP000663866"/>
    </source>
</evidence>
<evidence type="ECO:0000256" key="1">
    <source>
        <dbReference type="SAM" id="Phobius"/>
    </source>
</evidence>
<dbReference type="Proteomes" id="UP000663887">
    <property type="component" value="Unassembled WGS sequence"/>
</dbReference>
<evidence type="ECO:0000313" key="2">
    <source>
        <dbReference type="EMBL" id="CAF2149430.1"/>
    </source>
</evidence>
<dbReference type="AlphaFoldDB" id="A0A816XPV2"/>
<evidence type="ECO:0000313" key="3">
    <source>
        <dbReference type="EMBL" id="CAF2228078.1"/>
    </source>
</evidence>
<dbReference type="Proteomes" id="UP000663856">
    <property type="component" value="Unassembled WGS sequence"/>
</dbReference>
<dbReference type="Proteomes" id="UP000663842">
    <property type="component" value="Unassembled WGS sequence"/>
</dbReference>
<feature type="transmembrane region" description="Helical" evidence="1">
    <location>
        <begin position="185"/>
        <end position="212"/>
    </location>
</feature>
<sequence length="282" mass="31666">MKLWWYSAGNIVYTIGSLGYLAINTINHIFPNTSNSQGSCIILIILASVFVLDAILYALDWFEQRRIKKLHGLVVCICNIIGSVLYLCGAITLNNKKAPVNNSLDLSNLPAFLFSTAGILVFLLESILNFFTPRVSKTTSKCSVEFFAHLLNLLGNITYLIAQFVQPAISFIASFTTSDFNKLTGLIYFIIRPIQMGGDIIYTVDALLYMIVWIKANQHMQKIGTLWVERAKPKTNDIMKKTKPNVRTPELIDDHGQYRSNGLPIKTISKRISKPVVEDVEN</sequence>
<dbReference type="EMBL" id="CAJOBG010000896">
    <property type="protein sequence ID" value="CAF3870959.1"/>
    <property type="molecule type" value="Genomic_DNA"/>
</dbReference>
<feature type="transmembrane region" description="Helical" evidence="1">
    <location>
        <begin position="70"/>
        <end position="92"/>
    </location>
</feature>
<name>A0A816XPV2_9BILA</name>
<keyword evidence="1" id="KW-0472">Membrane</keyword>
<reference evidence="2" key="1">
    <citation type="submission" date="2021-02" db="EMBL/GenBank/DDBJ databases">
        <authorList>
            <person name="Nowell W R."/>
        </authorList>
    </citation>
    <scope>NUCLEOTIDE SEQUENCE</scope>
</reference>
<proteinExistence type="predicted"/>
<dbReference type="Proteomes" id="UP000663866">
    <property type="component" value="Unassembled WGS sequence"/>
</dbReference>
<evidence type="ECO:0000313" key="5">
    <source>
        <dbReference type="EMBL" id="CAF3870959.1"/>
    </source>
</evidence>
<dbReference type="EMBL" id="CAJNRF010013470">
    <property type="protein sequence ID" value="CAF2149430.1"/>
    <property type="molecule type" value="Genomic_DNA"/>
</dbReference>
<accession>A0A816XPV2</accession>
<gene>
    <name evidence="5" type="ORF">OVN521_LOCUS7920</name>
    <name evidence="4" type="ORF">UXM345_LOCUS121</name>
    <name evidence="2" type="ORF">WKI299_LOCUS30027</name>
    <name evidence="3" type="ORF">XDN619_LOCUS34165</name>
</gene>